<dbReference type="OrthoDB" id="3038759at2759"/>
<keyword evidence="2" id="KW-1185">Reference proteome</keyword>
<sequence length="485" mass="53918">MAEIFEHYMATSPSSNIAPSPYTLCLVCREWRDVVVGISSLWARLTVHLRYSKKWGDVALLTSAHASSVRTALKRIGASPWSLNVEGSEAYIGGIFNLSLDSSPPSSSDVDFSTLLTPASLKGLHAFKTCAEGGILGLKSLTFPNAESLVIESKTGILRAGLRHCLEPHLHSPNFPTLPSLRKVVLGEIPLCMPLTTCLPWDQVTHLYVGNNVVFKELATILNICPNLRQACFQYSDMVLLDRHGYEAMEACTSVQLKRLTFIGGSPCGAPCGKFMWPNLTHLRLHEVWGRTWDPDSFKHCGTLTHLHLSALKLSVSRQLGPLASSSKHLTHLYLEVKHTMDYHKVFRFFTFTPAKPAFPFPFLQVLGIHCPTPRTFRLARRQEIEEEELMTCSSAAISLTAMVSSRISDVDPHCAHLERFIIRAPTRHKLVMKIADTLEQFKDSLDLSLVIGRYPTHSTHIVGPGLRHWDDGFAEALDSLGGFL</sequence>
<evidence type="ECO:0000313" key="2">
    <source>
        <dbReference type="Proteomes" id="UP000521943"/>
    </source>
</evidence>
<organism evidence="1 2">
    <name type="scientific">Ephemerocybe angulata</name>
    <dbReference type="NCBI Taxonomy" id="980116"/>
    <lineage>
        <taxon>Eukaryota</taxon>
        <taxon>Fungi</taxon>
        <taxon>Dikarya</taxon>
        <taxon>Basidiomycota</taxon>
        <taxon>Agaricomycotina</taxon>
        <taxon>Agaricomycetes</taxon>
        <taxon>Agaricomycetidae</taxon>
        <taxon>Agaricales</taxon>
        <taxon>Agaricineae</taxon>
        <taxon>Psathyrellaceae</taxon>
        <taxon>Ephemerocybe</taxon>
    </lineage>
</organism>
<name>A0A8H6HLG3_9AGAR</name>
<proteinExistence type="predicted"/>
<gene>
    <name evidence="1" type="ORF">DFP72DRAFT_574105</name>
</gene>
<accession>A0A8H6HLG3</accession>
<comment type="caution">
    <text evidence="1">The sequence shown here is derived from an EMBL/GenBank/DDBJ whole genome shotgun (WGS) entry which is preliminary data.</text>
</comment>
<evidence type="ECO:0000313" key="1">
    <source>
        <dbReference type="EMBL" id="KAF6748600.1"/>
    </source>
</evidence>
<protein>
    <recommendedName>
        <fullName evidence="3">F-box domain-containing protein</fullName>
    </recommendedName>
</protein>
<evidence type="ECO:0008006" key="3">
    <source>
        <dbReference type="Google" id="ProtNLM"/>
    </source>
</evidence>
<dbReference type="InterPro" id="IPR032675">
    <property type="entry name" value="LRR_dom_sf"/>
</dbReference>
<dbReference type="AlphaFoldDB" id="A0A8H6HLG3"/>
<dbReference type="Proteomes" id="UP000521943">
    <property type="component" value="Unassembled WGS sequence"/>
</dbReference>
<dbReference type="SUPFAM" id="SSF52058">
    <property type="entry name" value="L domain-like"/>
    <property type="match status" value="1"/>
</dbReference>
<dbReference type="Gene3D" id="3.80.10.10">
    <property type="entry name" value="Ribonuclease Inhibitor"/>
    <property type="match status" value="1"/>
</dbReference>
<dbReference type="EMBL" id="JACGCI010000070">
    <property type="protein sequence ID" value="KAF6748600.1"/>
    <property type="molecule type" value="Genomic_DNA"/>
</dbReference>
<reference evidence="1 2" key="1">
    <citation type="submission" date="2020-07" db="EMBL/GenBank/DDBJ databases">
        <title>Comparative genomics of pyrophilous fungi reveals a link between fire events and developmental genes.</title>
        <authorList>
            <consortium name="DOE Joint Genome Institute"/>
            <person name="Steindorff A.S."/>
            <person name="Carver A."/>
            <person name="Calhoun S."/>
            <person name="Stillman K."/>
            <person name="Liu H."/>
            <person name="Lipzen A."/>
            <person name="Pangilinan J."/>
            <person name="Labutti K."/>
            <person name="Bruns T.D."/>
            <person name="Grigoriev I.V."/>
        </authorList>
    </citation>
    <scope>NUCLEOTIDE SEQUENCE [LARGE SCALE GENOMIC DNA]</scope>
    <source>
        <strain evidence="1 2">CBS 144469</strain>
    </source>
</reference>